<evidence type="ECO:0000313" key="2">
    <source>
        <dbReference type="EMBL" id="KYG67760.1"/>
    </source>
</evidence>
<accession>A0A162GBV0</accession>
<dbReference type="EMBL" id="LUKD01000001">
    <property type="protein sequence ID" value="KYG67760.1"/>
    <property type="molecule type" value="Genomic_DNA"/>
</dbReference>
<comment type="caution">
    <text evidence="2">The sequence shown here is derived from an EMBL/GenBank/DDBJ whole genome shotgun (WGS) entry which is preliminary data.</text>
</comment>
<sequence>MKNLILIASLVFSFTANAKSKSLEERINYAVTLLAEVAEGSQTHTVAPNKDPKVMIRELAMQTDYFESVEEFEQRWAEDGSAWETDGMTWGPETLAGGFGYIRGQLEFRLEESEQTQEDKIKFADDTLKVNRAEFILRSIRSVKYGVAPIGAVQCGVTFSSLLIIDTENGKIHQIDMEGSGC</sequence>
<dbReference type="RefSeq" id="WP_063204465.1">
    <property type="nucleotide sequence ID" value="NZ_LUKD01000001.1"/>
</dbReference>
<reference evidence="2 3" key="1">
    <citation type="submission" date="2016-03" db="EMBL/GenBank/DDBJ databases">
        <authorList>
            <person name="Ploux O."/>
        </authorList>
    </citation>
    <scope>NUCLEOTIDE SEQUENCE [LARGE SCALE GENOMIC DNA]</scope>
    <source>
        <strain evidence="2 3">EC13</strain>
    </source>
</reference>
<organism evidence="2 3">
    <name type="scientific">Bdellovibrio bacteriovorus</name>
    <dbReference type="NCBI Taxonomy" id="959"/>
    <lineage>
        <taxon>Bacteria</taxon>
        <taxon>Pseudomonadati</taxon>
        <taxon>Bdellovibrionota</taxon>
        <taxon>Bdellovibrionia</taxon>
        <taxon>Bdellovibrionales</taxon>
        <taxon>Pseudobdellovibrionaceae</taxon>
        <taxon>Bdellovibrio</taxon>
    </lineage>
</organism>
<dbReference type="Proteomes" id="UP000075799">
    <property type="component" value="Unassembled WGS sequence"/>
</dbReference>
<name>A0A162GBV0_BDEBC</name>
<evidence type="ECO:0000256" key="1">
    <source>
        <dbReference type="SAM" id="SignalP"/>
    </source>
</evidence>
<feature type="signal peptide" evidence="1">
    <location>
        <begin position="1"/>
        <end position="18"/>
    </location>
</feature>
<feature type="chain" id="PRO_5007834627" evidence="1">
    <location>
        <begin position="19"/>
        <end position="182"/>
    </location>
</feature>
<dbReference type="OrthoDB" id="5296183at2"/>
<keyword evidence="1" id="KW-0732">Signal</keyword>
<proteinExistence type="predicted"/>
<evidence type="ECO:0000313" key="3">
    <source>
        <dbReference type="Proteomes" id="UP000075799"/>
    </source>
</evidence>
<gene>
    <name evidence="2" type="ORF">AZI87_00290</name>
</gene>
<protein>
    <submittedName>
        <fullName evidence="2">Uncharacterized protein</fullName>
    </submittedName>
</protein>
<dbReference type="AlphaFoldDB" id="A0A162GBV0"/>